<accession>A0ABV2LVL5</accession>
<feature type="region of interest" description="Disordered" evidence="1">
    <location>
        <begin position="26"/>
        <end position="47"/>
    </location>
</feature>
<sequence>MKKNLIMMICLGAMTLFSCNNAGSGNDSANSATDNTNNSTETTANGMKKYEDNHLSFEYPSDWEVKTITIESNFNNATGYRLLNSIGEEIFNFSIDEPFAFTLGKASLEEFLEYNNPDNYEVLRQETFTTQSGETGFYFEFGRSDEYTHQTNILLPTGSEVKGYEINGMLPVKDGVYRAHIQSEDLLSVLKSLNIKAK</sequence>
<feature type="chain" id="PRO_5047418723" description="Lipoprotein" evidence="2">
    <location>
        <begin position="23"/>
        <end position="198"/>
    </location>
</feature>
<evidence type="ECO:0000313" key="3">
    <source>
        <dbReference type="EMBL" id="MET3732481.1"/>
    </source>
</evidence>
<evidence type="ECO:0000313" key="4">
    <source>
        <dbReference type="Proteomes" id="UP001549146"/>
    </source>
</evidence>
<evidence type="ECO:0008006" key="5">
    <source>
        <dbReference type="Google" id="ProtNLM"/>
    </source>
</evidence>
<dbReference type="EMBL" id="JBEPMO010000013">
    <property type="protein sequence ID" value="MET3732481.1"/>
    <property type="molecule type" value="Genomic_DNA"/>
</dbReference>
<dbReference type="RefSeq" id="WP_354509738.1">
    <property type="nucleotide sequence ID" value="NZ_JBEPMO010000013.1"/>
</dbReference>
<feature type="compositionally biased region" description="Low complexity" evidence="1">
    <location>
        <begin position="26"/>
        <end position="45"/>
    </location>
</feature>
<keyword evidence="2" id="KW-0732">Signal</keyword>
<organism evidence="3 4">
    <name type="scientific">Moheibacter stercoris</name>
    <dbReference type="NCBI Taxonomy" id="1628251"/>
    <lineage>
        <taxon>Bacteria</taxon>
        <taxon>Pseudomonadati</taxon>
        <taxon>Bacteroidota</taxon>
        <taxon>Flavobacteriia</taxon>
        <taxon>Flavobacteriales</taxon>
        <taxon>Weeksellaceae</taxon>
        <taxon>Moheibacter</taxon>
    </lineage>
</organism>
<protein>
    <recommendedName>
        <fullName evidence="5">Lipoprotein</fullName>
    </recommendedName>
</protein>
<keyword evidence="4" id="KW-1185">Reference proteome</keyword>
<evidence type="ECO:0000256" key="1">
    <source>
        <dbReference type="SAM" id="MobiDB-lite"/>
    </source>
</evidence>
<feature type="signal peptide" evidence="2">
    <location>
        <begin position="1"/>
        <end position="22"/>
    </location>
</feature>
<evidence type="ECO:0000256" key="2">
    <source>
        <dbReference type="SAM" id="SignalP"/>
    </source>
</evidence>
<reference evidence="3 4" key="1">
    <citation type="submission" date="2024-06" db="EMBL/GenBank/DDBJ databases">
        <title>Genomic Encyclopedia of Type Strains, Phase IV (KMG-IV): sequencing the most valuable type-strain genomes for metagenomic binning, comparative biology and taxonomic classification.</title>
        <authorList>
            <person name="Goeker M."/>
        </authorList>
    </citation>
    <scope>NUCLEOTIDE SEQUENCE [LARGE SCALE GENOMIC DNA]</scope>
    <source>
        <strain evidence="3 4">DSM 29388</strain>
    </source>
</reference>
<name>A0ABV2LVL5_9FLAO</name>
<comment type="caution">
    <text evidence="3">The sequence shown here is derived from an EMBL/GenBank/DDBJ whole genome shotgun (WGS) entry which is preliminary data.</text>
</comment>
<dbReference type="Proteomes" id="UP001549146">
    <property type="component" value="Unassembled WGS sequence"/>
</dbReference>
<dbReference type="PROSITE" id="PS51257">
    <property type="entry name" value="PROKAR_LIPOPROTEIN"/>
    <property type="match status" value="1"/>
</dbReference>
<gene>
    <name evidence="3" type="ORF">ABID46_002070</name>
</gene>
<proteinExistence type="predicted"/>